<evidence type="ECO:0000313" key="1">
    <source>
        <dbReference type="EMBL" id="OGY42017.1"/>
    </source>
</evidence>
<sequence length="74" mass="8625">MNLKDLNNLQKIEEKLTEIREILNPEDAPYICDTIVTNIGDEELVSLIEEMMKKMGYTKKMIDKIEKIVNKIQA</sequence>
<dbReference type="AlphaFoldDB" id="A0A1G1XRS5"/>
<dbReference type="Proteomes" id="UP000176260">
    <property type="component" value="Unassembled WGS sequence"/>
</dbReference>
<accession>A0A1G1XRS5</accession>
<comment type="caution">
    <text evidence="1">The sequence shown here is derived from an EMBL/GenBank/DDBJ whole genome shotgun (WGS) entry which is preliminary data.</text>
</comment>
<name>A0A1G1XRS5_9BACT</name>
<proteinExistence type="predicted"/>
<protein>
    <submittedName>
        <fullName evidence="1">Uncharacterized protein</fullName>
    </submittedName>
</protein>
<reference evidence="1 2" key="1">
    <citation type="journal article" date="2016" name="Nat. Commun.">
        <title>Thousands of microbial genomes shed light on interconnected biogeochemical processes in an aquifer system.</title>
        <authorList>
            <person name="Anantharaman K."/>
            <person name="Brown C.T."/>
            <person name="Hug L.A."/>
            <person name="Sharon I."/>
            <person name="Castelle C.J."/>
            <person name="Probst A.J."/>
            <person name="Thomas B.C."/>
            <person name="Singh A."/>
            <person name="Wilkins M.J."/>
            <person name="Karaoz U."/>
            <person name="Brodie E.L."/>
            <person name="Williams K.H."/>
            <person name="Hubbard S.S."/>
            <person name="Banfield J.F."/>
        </authorList>
    </citation>
    <scope>NUCLEOTIDE SEQUENCE [LARGE SCALE GENOMIC DNA]</scope>
</reference>
<organism evidence="1 2">
    <name type="scientific">Candidatus Buchananbacteria bacterium RBG_13_39_9</name>
    <dbReference type="NCBI Taxonomy" id="1797531"/>
    <lineage>
        <taxon>Bacteria</taxon>
        <taxon>Candidatus Buchananiibacteriota</taxon>
    </lineage>
</organism>
<gene>
    <name evidence="1" type="ORF">A2Y67_02955</name>
</gene>
<evidence type="ECO:0000313" key="2">
    <source>
        <dbReference type="Proteomes" id="UP000176260"/>
    </source>
</evidence>
<dbReference type="EMBL" id="MHIA01000019">
    <property type="protein sequence ID" value="OGY42017.1"/>
    <property type="molecule type" value="Genomic_DNA"/>
</dbReference>